<dbReference type="AlphaFoldDB" id="A0A8S3S7R5"/>
<gene>
    <name evidence="2" type="ORF">MEDL_29112</name>
</gene>
<feature type="region of interest" description="Disordered" evidence="1">
    <location>
        <begin position="1"/>
        <end position="59"/>
    </location>
</feature>
<reference evidence="2" key="1">
    <citation type="submission" date="2021-03" db="EMBL/GenBank/DDBJ databases">
        <authorList>
            <person name="Bekaert M."/>
        </authorList>
    </citation>
    <scope>NUCLEOTIDE SEQUENCE</scope>
</reference>
<accession>A0A8S3S7R5</accession>
<proteinExistence type="predicted"/>
<dbReference type="EMBL" id="CAJPWZ010001441">
    <property type="protein sequence ID" value="CAG2215340.1"/>
    <property type="molecule type" value="Genomic_DNA"/>
</dbReference>
<name>A0A8S3S7R5_MYTED</name>
<organism evidence="2 3">
    <name type="scientific">Mytilus edulis</name>
    <name type="common">Blue mussel</name>
    <dbReference type="NCBI Taxonomy" id="6550"/>
    <lineage>
        <taxon>Eukaryota</taxon>
        <taxon>Metazoa</taxon>
        <taxon>Spiralia</taxon>
        <taxon>Lophotrochozoa</taxon>
        <taxon>Mollusca</taxon>
        <taxon>Bivalvia</taxon>
        <taxon>Autobranchia</taxon>
        <taxon>Pteriomorphia</taxon>
        <taxon>Mytilida</taxon>
        <taxon>Mytiloidea</taxon>
        <taxon>Mytilidae</taxon>
        <taxon>Mytilinae</taxon>
        <taxon>Mytilus</taxon>
    </lineage>
</organism>
<evidence type="ECO:0000313" key="2">
    <source>
        <dbReference type="EMBL" id="CAG2215340.1"/>
    </source>
</evidence>
<protein>
    <submittedName>
        <fullName evidence="2">Uncharacterized protein</fullName>
    </submittedName>
</protein>
<comment type="caution">
    <text evidence="2">The sequence shown here is derived from an EMBL/GenBank/DDBJ whole genome shotgun (WGS) entry which is preliminary data.</text>
</comment>
<sequence length="212" mass="24472">MVLSQENSRTEAGIYNKGQTKQKTDTLHHISQQISSASHSDTNSNENDSEQLHDATDDSDEKGVAKFCQMYDCDNHNGGVDLEEFNINSFNSQLLKNQKMIDRFNEMVADIQMQHNLQNPRKTNKKTKQIKNGCRFCQSAKEQIILLANHMQTDDLDFVIVDINESSLPDYLQVPFTPYIRYKYHALSKWIDYSGEEFDFEHILSFLHTAAQ</sequence>
<evidence type="ECO:0000313" key="3">
    <source>
        <dbReference type="Proteomes" id="UP000683360"/>
    </source>
</evidence>
<keyword evidence="3" id="KW-1185">Reference proteome</keyword>
<feature type="compositionally biased region" description="Low complexity" evidence="1">
    <location>
        <begin position="29"/>
        <end position="40"/>
    </location>
</feature>
<evidence type="ECO:0000256" key="1">
    <source>
        <dbReference type="SAM" id="MobiDB-lite"/>
    </source>
</evidence>
<dbReference type="Proteomes" id="UP000683360">
    <property type="component" value="Unassembled WGS sequence"/>
</dbReference>
<feature type="compositionally biased region" description="Basic and acidic residues" evidence="1">
    <location>
        <begin position="50"/>
        <end position="59"/>
    </location>
</feature>